<keyword evidence="2" id="KW-1185">Reference proteome</keyword>
<dbReference type="RefSeq" id="WP_236342335.1">
    <property type="nucleotide sequence ID" value="NZ_CAKMMF010000011.1"/>
</dbReference>
<comment type="caution">
    <text evidence="1">The sequence shown here is derived from an EMBL/GenBank/DDBJ whole genome shotgun (WGS) entry which is preliminary data.</text>
</comment>
<evidence type="ECO:0000313" key="2">
    <source>
        <dbReference type="Proteomes" id="UP000838686"/>
    </source>
</evidence>
<sequence>MATLVDIRYLTEQDIKSDLENTDIVNWSNEVNMDIGNNIEIPSAAPANIVLTSTDLEYSLPIDLKIINRMRLQSDIDQGYDRNIELGYRIYNGEIVLPRVFWLAPDTLVVDYFKHMTYFANVTESIDIADRFTPLYKFYYLWRYYESPFALERFGAQEAKRKAEMMQAGYMNIKNQVVAYYSLGNEPVVIEGRW</sequence>
<dbReference type="EMBL" id="CAKMMF010000011">
    <property type="protein sequence ID" value="CAH1205624.1"/>
    <property type="molecule type" value="Genomic_DNA"/>
</dbReference>
<dbReference type="Proteomes" id="UP000838686">
    <property type="component" value="Unassembled WGS sequence"/>
</dbReference>
<protein>
    <submittedName>
        <fullName evidence="1">Uncharacterized protein</fullName>
    </submittedName>
</protein>
<organism evidence="1 2">
    <name type="scientific">Paenibacillus plantiphilus</name>
    <dbReference type="NCBI Taxonomy" id="2905650"/>
    <lineage>
        <taxon>Bacteria</taxon>
        <taxon>Bacillati</taxon>
        <taxon>Bacillota</taxon>
        <taxon>Bacilli</taxon>
        <taxon>Bacillales</taxon>
        <taxon>Paenibacillaceae</taxon>
        <taxon>Paenibacillus</taxon>
    </lineage>
</organism>
<accession>A0ABN8GIX7</accession>
<gene>
    <name evidence="1" type="ORF">PAECIP111893_02381</name>
</gene>
<proteinExistence type="predicted"/>
<name>A0ABN8GIX7_9BACL</name>
<evidence type="ECO:0000313" key="1">
    <source>
        <dbReference type="EMBL" id="CAH1205624.1"/>
    </source>
</evidence>
<reference evidence="1" key="1">
    <citation type="submission" date="2022-01" db="EMBL/GenBank/DDBJ databases">
        <authorList>
            <person name="Criscuolo A."/>
        </authorList>
    </citation>
    <scope>NUCLEOTIDE SEQUENCE</scope>
    <source>
        <strain evidence="1">CIP111893</strain>
    </source>
</reference>